<evidence type="ECO:0000259" key="4">
    <source>
        <dbReference type="PROSITE" id="PS51186"/>
    </source>
</evidence>
<evidence type="ECO:0000313" key="5">
    <source>
        <dbReference type="EMBL" id="MDN4615396.1"/>
    </source>
</evidence>
<dbReference type="InterPro" id="IPR051531">
    <property type="entry name" value="N-acetyltransferase"/>
</dbReference>
<dbReference type="PANTHER" id="PTHR43792:SF8">
    <property type="entry name" value="[RIBOSOMAL PROTEIN US5]-ALANINE N-ACETYLTRANSFERASE"/>
    <property type="match status" value="1"/>
</dbReference>
<keyword evidence="1" id="KW-0808">Transferase</keyword>
<dbReference type="Gene3D" id="3.40.630.30">
    <property type="match status" value="1"/>
</dbReference>
<dbReference type="PROSITE" id="PS51186">
    <property type="entry name" value="GNAT"/>
    <property type="match status" value="1"/>
</dbReference>
<dbReference type="RefSeq" id="WP_301208419.1">
    <property type="nucleotide sequence ID" value="NZ_JAROCF010000001.1"/>
</dbReference>
<proteinExistence type="inferred from homology"/>
<evidence type="ECO:0000313" key="6">
    <source>
        <dbReference type="Proteomes" id="UP001174208"/>
    </source>
</evidence>
<evidence type="ECO:0000256" key="3">
    <source>
        <dbReference type="ARBA" id="ARBA00038502"/>
    </source>
</evidence>
<name>A0ABT8KD63_9MICO</name>
<organism evidence="5 6">
    <name type="scientific">Leifsonia williamsii</name>
    <dbReference type="NCBI Taxonomy" id="3035919"/>
    <lineage>
        <taxon>Bacteria</taxon>
        <taxon>Bacillati</taxon>
        <taxon>Actinomycetota</taxon>
        <taxon>Actinomycetes</taxon>
        <taxon>Micrococcales</taxon>
        <taxon>Microbacteriaceae</taxon>
        <taxon>Leifsonia</taxon>
    </lineage>
</organism>
<evidence type="ECO:0000256" key="1">
    <source>
        <dbReference type="ARBA" id="ARBA00022679"/>
    </source>
</evidence>
<comment type="caution">
    <text evidence="5">The sequence shown here is derived from an EMBL/GenBank/DDBJ whole genome shotgun (WGS) entry which is preliminary data.</text>
</comment>
<accession>A0ABT8KD63</accession>
<dbReference type="EMBL" id="JAROCF010000001">
    <property type="protein sequence ID" value="MDN4615396.1"/>
    <property type="molecule type" value="Genomic_DNA"/>
</dbReference>
<feature type="domain" description="N-acetyltransferase" evidence="4">
    <location>
        <begin position="9"/>
        <end position="176"/>
    </location>
</feature>
<gene>
    <name evidence="5" type="ORF">P5G50_13155</name>
</gene>
<dbReference type="InterPro" id="IPR000182">
    <property type="entry name" value="GNAT_dom"/>
</dbReference>
<keyword evidence="6" id="KW-1185">Reference proteome</keyword>
<reference evidence="5" key="1">
    <citation type="submission" date="2023-06" db="EMBL/GenBank/DDBJ databases">
        <title>MT1 and MT2 Draft Genomes of Novel Species.</title>
        <authorList>
            <person name="Venkateswaran K."/>
        </authorList>
    </citation>
    <scope>NUCLEOTIDE SEQUENCE</scope>
    <source>
        <strain evidence="5">F6_8S_P_1B</strain>
    </source>
</reference>
<dbReference type="SUPFAM" id="SSF55729">
    <property type="entry name" value="Acyl-CoA N-acyltransferases (Nat)"/>
    <property type="match status" value="1"/>
</dbReference>
<dbReference type="PANTHER" id="PTHR43792">
    <property type="entry name" value="GNAT FAMILY, PUTATIVE (AFU_ORTHOLOGUE AFUA_3G00765)-RELATED-RELATED"/>
    <property type="match status" value="1"/>
</dbReference>
<dbReference type="Proteomes" id="UP001174208">
    <property type="component" value="Unassembled WGS sequence"/>
</dbReference>
<evidence type="ECO:0000256" key="2">
    <source>
        <dbReference type="ARBA" id="ARBA00023315"/>
    </source>
</evidence>
<sequence>MHALRTARLILDAPREDDVDAVLDACTDPETQRGVPVPSPYTRADAEYFVRSYCPHGELSGRYLVWALRTAPGEPLLGTVEVRRDQTAGAASLGCWLRPSARGHGYMREAVRVVIGYALDPAGLACTELRWDCLPGNLRSRRLGEAVGFAFDAGEHRTLPFRGESRDTLSGVLRAAS</sequence>
<comment type="similarity">
    <text evidence="3">Belongs to the acetyltransferase family. RimJ subfamily.</text>
</comment>
<keyword evidence="2" id="KW-0012">Acyltransferase</keyword>
<protein>
    <submittedName>
        <fullName evidence="5">GNAT family N-acetyltransferase</fullName>
    </submittedName>
</protein>
<dbReference type="InterPro" id="IPR016181">
    <property type="entry name" value="Acyl_CoA_acyltransferase"/>
</dbReference>
<dbReference type="Pfam" id="PF13302">
    <property type="entry name" value="Acetyltransf_3"/>
    <property type="match status" value="1"/>
</dbReference>